<dbReference type="RefSeq" id="WP_181494597.1">
    <property type="nucleotide sequence ID" value="NZ_CP032152.1"/>
</dbReference>
<dbReference type="InterPro" id="IPR000073">
    <property type="entry name" value="AB_hydrolase_1"/>
</dbReference>
<proteinExistence type="predicted"/>
<evidence type="ECO:0000256" key="1">
    <source>
        <dbReference type="ARBA" id="ARBA00022801"/>
    </source>
</evidence>
<dbReference type="InterPro" id="IPR000639">
    <property type="entry name" value="Epox_hydrolase-like"/>
</dbReference>
<dbReference type="PRINTS" id="PR00412">
    <property type="entry name" value="EPOXHYDRLASE"/>
</dbReference>
<dbReference type="GO" id="GO:0016787">
    <property type="term" value="F:hydrolase activity"/>
    <property type="evidence" value="ECO:0007669"/>
    <property type="project" value="UniProtKB-KW"/>
</dbReference>
<gene>
    <name evidence="3" type="ORF">D3A95_08410</name>
</gene>
<dbReference type="Pfam" id="PF00561">
    <property type="entry name" value="Abhydrolase_1"/>
    <property type="match status" value="1"/>
</dbReference>
<dbReference type="PANTHER" id="PTHR43329">
    <property type="entry name" value="EPOXIDE HYDROLASE"/>
    <property type="match status" value="1"/>
</dbReference>
<name>A0A3B7MFD6_9CYAN</name>
<dbReference type="SUPFAM" id="SSF53474">
    <property type="entry name" value="alpha/beta-Hydrolases"/>
    <property type="match status" value="1"/>
</dbReference>
<organism evidence="3 4">
    <name type="scientific">Thermosynechococcus sichuanensis E542</name>
    <dbReference type="NCBI Taxonomy" id="2016101"/>
    <lineage>
        <taxon>Bacteria</taxon>
        <taxon>Bacillati</taxon>
        <taxon>Cyanobacteriota</taxon>
        <taxon>Cyanophyceae</taxon>
        <taxon>Acaryochloridales</taxon>
        <taxon>Thermosynechococcaceae</taxon>
        <taxon>Thermosynechococcus</taxon>
        <taxon>Thermosynechococcus sichuanensis</taxon>
    </lineage>
</organism>
<evidence type="ECO:0000259" key="2">
    <source>
        <dbReference type="Pfam" id="PF00561"/>
    </source>
</evidence>
<keyword evidence="4" id="KW-1185">Reference proteome</keyword>
<accession>A0A3B7MFD6</accession>
<dbReference type="AlphaFoldDB" id="A0A3B7MFD6"/>
<keyword evidence="1 3" id="KW-0378">Hydrolase</keyword>
<evidence type="ECO:0000313" key="4">
    <source>
        <dbReference type="Proteomes" id="UP000261812"/>
    </source>
</evidence>
<protein>
    <submittedName>
        <fullName evidence="3">Alpha/beta hydrolase</fullName>
    </submittedName>
</protein>
<dbReference type="Proteomes" id="UP000261812">
    <property type="component" value="Chromosome"/>
</dbReference>
<dbReference type="EMBL" id="CP032152">
    <property type="protein sequence ID" value="AXY68114.1"/>
    <property type="molecule type" value="Genomic_DNA"/>
</dbReference>
<dbReference type="Gene3D" id="3.40.50.1820">
    <property type="entry name" value="alpha/beta hydrolase"/>
    <property type="match status" value="1"/>
</dbReference>
<evidence type="ECO:0000313" key="3">
    <source>
        <dbReference type="EMBL" id="AXY68114.1"/>
    </source>
</evidence>
<dbReference type="PRINTS" id="PR00111">
    <property type="entry name" value="ABHYDROLASE"/>
</dbReference>
<feature type="domain" description="AB hydrolase-1" evidence="2">
    <location>
        <begin position="30"/>
        <end position="274"/>
    </location>
</feature>
<sequence length="291" mass="33543">MTEASLSWQHQYLTVNQVRLHYVTQGGGDLVILLHGFPEFWYSWRFQIPVLARHFKVVVPDLRGYNDSEKPAHGYDLDTLSQDVTALIQELGYERAHIVGHDCGGLIAWHVAARFPHMVQHLAVLNTPHPYRVGLELWQQLEHFWRNWPLLACHIPGLAEYWLGHHLRSFLQDLFQRYSIRKAAFSAETVQLYQAALEKAGAIAAVLKSYRHLFSPQQWWHLLQQHTEAITSPTLILWGADDPLAQPSLANGIEAWIHAPWRLKYLPDCGHWAQQEVPGLVNRELLAFLRG</sequence>
<dbReference type="InterPro" id="IPR029058">
    <property type="entry name" value="AB_hydrolase_fold"/>
</dbReference>
<reference evidence="4" key="1">
    <citation type="submission" date="2018-09" db="EMBL/GenBank/DDBJ databases">
        <title>Complete genome sequence of thermophilic cyanobacteria strain Thermosynechococcus elongatus PKUAC-SCTE542.</title>
        <authorList>
            <person name="Liang Y."/>
            <person name="Tang J."/>
            <person name="Daroch M."/>
        </authorList>
    </citation>
    <scope>NUCLEOTIDE SEQUENCE [LARGE SCALE GENOMIC DNA]</scope>
    <source>
        <strain evidence="4">E542</strain>
    </source>
</reference>
<dbReference type="KEGG" id="tsq:D3A95_08410"/>